<dbReference type="RefSeq" id="XP_004360855.1">
    <property type="nucleotide sequence ID" value="XM_004360798.1"/>
</dbReference>
<dbReference type="GeneID" id="14875593"/>
<keyword evidence="2" id="KW-1185">Reference proteome</keyword>
<dbReference type="AlphaFoldDB" id="F4PNF1"/>
<organism evidence="1 2">
    <name type="scientific">Cavenderia fasciculata</name>
    <name type="common">Slime mold</name>
    <name type="synonym">Dictyostelium fasciculatum</name>
    <dbReference type="NCBI Taxonomy" id="261658"/>
    <lineage>
        <taxon>Eukaryota</taxon>
        <taxon>Amoebozoa</taxon>
        <taxon>Evosea</taxon>
        <taxon>Eumycetozoa</taxon>
        <taxon>Dictyostelia</taxon>
        <taxon>Acytosteliales</taxon>
        <taxon>Cavenderiaceae</taxon>
        <taxon>Cavenderia</taxon>
    </lineage>
</organism>
<accession>F4PNF1</accession>
<sequence length="909" mass="107052">MTTSFQHSTTHDRQVLLSVESISIVVTFAEYLDALFKASLDSPLYFSLRSNGNTRISCQEDSSMECIQRRADQVILHISYSACNLKYNASNDDNGDDDDDDLIYDKDKCCRPSQALHYLLLIKSPDGTDNDMCLLPYLSHETKKHIHELLLNHIKQLKQVEYTNYEMELIQLIISNQYNNDKDIYLFIIQTFNWFNVWFNEMLDNGWAIYAQYPMIQIMMIGILKLNDHHYYDAHISDKYLDVIYDTLDTVFRVYEHRKIFWADFTSDPIYIFLLLLKQYSFQDQRGKDLKRRISEKIFSGLSDDKGSIWNSQIGCDFFKDYITKVFLDAHNDHYFIPQQPSDYMDAKDWEKDIYTRVDVKEQIRSFSAYHHPKILLVLFEHFNRCLAQTWKDKLIVLKLLNMFDYINMDYKEGEELLIFSKRMNIIVISETLKEDNLLVQCELLEFINQFYDMPYYCWNIVDSIRFRDIIQEAFNHIINKSSDSSSPHPRLLYFLIKALKPKYCSRPGPQLIRIIPTGPFWQEYIVNITLKSVQSNQKVVIVDGINLFLYDDNPQFISLKALSTTTYALLDRFQIDDDILSGVIRFFNHTLGKLGFKEINQLIQRILFSQQQQQYQPDQIDRFVRIYLVGWIVNSTTNNFSIYLPTVMKRILGQPIDRYNYWIDSLFNLFEKSQQLANRYVQHFIAPTIQSHTTSVDINHKLKTARLLSLLFTRRKGIDHLELFQHLLDIFTAPEFNYSLRSLLRTYLVVITEMIQQIIDTRGEGNITSDQILQIIDLIVRAQQLIYSLGYYFSEVGDLIKLLVSMGDNQCNTIAMISSNVIDVAVDWINQTEELENKALPPIVELVVDFYDQAKLPQIITISPTEKKISSSEWIDRLILPYEKRKKNKYLKEIIAKLKQLKEKIIIN</sequence>
<dbReference type="KEGG" id="dfa:DFA_05134"/>
<protein>
    <submittedName>
        <fullName evidence="1">Uncharacterized protein</fullName>
    </submittedName>
</protein>
<dbReference type="EMBL" id="GL883008">
    <property type="protein sequence ID" value="EGG23004.1"/>
    <property type="molecule type" value="Genomic_DNA"/>
</dbReference>
<evidence type="ECO:0000313" key="1">
    <source>
        <dbReference type="EMBL" id="EGG23004.1"/>
    </source>
</evidence>
<gene>
    <name evidence="1" type="ORF">DFA_05134</name>
</gene>
<proteinExistence type="predicted"/>
<reference evidence="2" key="1">
    <citation type="journal article" date="2011" name="Genome Res.">
        <title>Phylogeny-wide analysis of social amoeba genomes highlights ancient origins for complex intercellular communication.</title>
        <authorList>
            <person name="Heidel A.J."/>
            <person name="Lawal H.M."/>
            <person name="Felder M."/>
            <person name="Schilde C."/>
            <person name="Helps N.R."/>
            <person name="Tunggal B."/>
            <person name="Rivero F."/>
            <person name="John U."/>
            <person name="Schleicher M."/>
            <person name="Eichinger L."/>
            <person name="Platzer M."/>
            <person name="Noegel A.A."/>
            <person name="Schaap P."/>
            <person name="Gloeckner G."/>
        </authorList>
    </citation>
    <scope>NUCLEOTIDE SEQUENCE [LARGE SCALE GENOMIC DNA]</scope>
    <source>
        <strain evidence="2">SH3</strain>
    </source>
</reference>
<dbReference type="Proteomes" id="UP000007797">
    <property type="component" value="Unassembled WGS sequence"/>
</dbReference>
<evidence type="ECO:0000313" key="2">
    <source>
        <dbReference type="Proteomes" id="UP000007797"/>
    </source>
</evidence>
<name>F4PNF1_CACFS</name>